<proteinExistence type="predicted"/>
<sequence>MAKNLQSYPFIPLSLKLSCTVRMTSDR</sequence>
<dbReference type="EMBL" id="FMJD01000013">
    <property type="protein sequence ID" value="SCM79582.1"/>
    <property type="molecule type" value="Genomic_DNA"/>
</dbReference>
<accession>A0A212LPW9</accession>
<name>A0A212LPW9_9HYPH</name>
<protein>
    <submittedName>
        <fullName evidence="1">Uncharacterized protein</fullName>
    </submittedName>
</protein>
<evidence type="ECO:0000313" key="1">
    <source>
        <dbReference type="EMBL" id="SCM79582.1"/>
    </source>
</evidence>
<organism evidence="1">
    <name type="scientific">uncultured Pleomorphomonas sp</name>
    <dbReference type="NCBI Taxonomy" id="442121"/>
    <lineage>
        <taxon>Bacteria</taxon>
        <taxon>Pseudomonadati</taxon>
        <taxon>Pseudomonadota</taxon>
        <taxon>Alphaproteobacteria</taxon>
        <taxon>Hyphomicrobiales</taxon>
        <taxon>Pleomorphomonadaceae</taxon>
        <taxon>Pleomorphomonas</taxon>
        <taxon>environmental samples</taxon>
    </lineage>
</organism>
<reference evidence="1" key="1">
    <citation type="submission" date="2016-08" db="EMBL/GenBank/DDBJ databases">
        <authorList>
            <person name="Seilhamer J.J."/>
        </authorList>
    </citation>
    <scope>NUCLEOTIDE SEQUENCE</scope>
    <source>
        <strain evidence="1">86</strain>
    </source>
</reference>
<gene>
    <name evidence="1" type="ORF">KL86PLE_90526</name>
</gene>
<dbReference type="AlphaFoldDB" id="A0A212LPW9"/>